<dbReference type="Proteomes" id="UP000188324">
    <property type="component" value="Chromosome"/>
</dbReference>
<dbReference type="KEGG" id="tfl:RPIT_00515"/>
<accession>A0A1Q2CBK2</accession>
<dbReference type="CDD" id="cd03801">
    <property type="entry name" value="GT4_PimA-like"/>
    <property type="match status" value="1"/>
</dbReference>
<dbReference type="OrthoDB" id="3335961at2"/>
<dbReference type="InterPro" id="IPR001296">
    <property type="entry name" value="Glyco_trans_1"/>
</dbReference>
<dbReference type="EMBL" id="CP019605">
    <property type="protein sequence ID" value="AQP43486.1"/>
    <property type="molecule type" value="Genomic_DNA"/>
</dbReference>
<dbReference type="SUPFAM" id="SSF53756">
    <property type="entry name" value="UDP-Glycosyltransferase/glycogen phosphorylase"/>
    <property type="match status" value="2"/>
</dbReference>
<evidence type="ECO:0000256" key="1">
    <source>
        <dbReference type="ARBA" id="ARBA00022679"/>
    </source>
</evidence>
<gene>
    <name evidence="2" type="ORF">RPIT_00515</name>
</gene>
<reference evidence="2 3" key="1">
    <citation type="journal article" date="2016" name="Int. J. Syst. Evol. Microbiol.">
        <title>Tessaracoccus flavus sp. nov., isolated from the drainage system of a lindane-producing factory.</title>
        <authorList>
            <person name="Kumari R."/>
            <person name="Singh P."/>
            <person name="Schumann P."/>
            <person name="Lal R."/>
        </authorList>
    </citation>
    <scope>NUCLEOTIDE SEQUENCE [LARGE SCALE GENOMIC DNA]</scope>
    <source>
        <strain evidence="2 3">RP1T</strain>
    </source>
</reference>
<evidence type="ECO:0000313" key="2">
    <source>
        <dbReference type="EMBL" id="AQP43486.1"/>
    </source>
</evidence>
<organism evidence="2 3">
    <name type="scientific">Tessaracoccus flavus</name>
    <dbReference type="NCBI Taxonomy" id="1610493"/>
    <lineage>
        <taxon>Bacteria</taxon>
        <taxon>Bacillati</taxon>
        <taxon>Actinomycetota</taxon>
        <taxon>Actinomycetes</taxon>
        <taxon>Propionibacteriales</taxon>
        <taxon>Propionibacteriaceae</taxon>
        <taxon>Tessaracoccus</taxon>
    </lineage>
</organism>
<evidence type="ECO:0000313" key="3">
    <source>
        <dbReference type="Proteomes" id="UP000188324"/>
    </source>
</evidence>
<keyword evidence="3" id="KW-1185">Reference proteome</keyword>
<proteinExistence type="predicted"/>
<dbReference type="Gene3D" id="3.40.50.2000">
    <property type="entry name" value="Glycogen Phosphorylase B"/>
    <property type="match status" value="2"/>
</dbReference>
<dbReference type="Pfam" id="PF00534">
    <property type="entry name" value="Glycos_transf_1"/>
    <property type="match status" value="1"/>
</dbReference>
<dbReference type="PANTHER" id="PTHR12526">
    <property type="entry name" value="GLYCOSYLTRANSFERASE"/>
    <property type="match status" value="1"/>
</dbReference>
<protein>
    <submittedName>
        <fullName evidence="2">Uncharacterized protein</fullName>
    </submittedName>
</protein>
<dbReference type="RefSeq" id="WP_077339460.1">
    <property type="nucleotide sequence ID" value="NZ_CP019605.1"/>
</dbReference>
<dbReference type="GO" id="GO:0016757">
    <property type="term" value="F:glycosyltransferase activity"/>
    <property type="evidence" value="ECO:0007669"/>
    <property type="project" value="InterPro"/>
</dbReference>
<dbReference type="STRING" id="1610493.RPIT_00515"/>
<keyword evidence="1" id="KW-0808">Transferase</keyword>
<sequence length="850" mass="93479">MTQPHAVIALPNNIEIDARAHRNALALLAAGYRVTMVGYGTGLPNRGQIAGIPYHLCQARPKPGAPAAPGSKPPLLSRVVRKGFQVAFKRRPPQQVARAVALVEETAASAARAANRRVVQPARDVVSKARDKVEEVAPAPEPADPNAPFDWRTALPIVPTMIDAMSATVGRLDPDVIVTDVHLLPLGVKIAELQAAKGKKMGLVYDAREYVYGLASDDPNITKGFPALEAEFMDRVDATVTVCEPIADFLQRRYDLAVTPPLVPNAPIGNLPDAGRPMTIRDFLDVGDAPLLVYAGGLSYHRGVHDVVVALADLPGVHLAIGARRGSSYTQELEQLARQHGVSDRMHFVPFAPTHEVAEYLASATAAIFPFLPVGNHVWAAPNKYFESVQARLPILTSNMEWLSERVARLGIGEVFEHSNPASIVRQTGKLLSNLEQYRARITDELIAEHTFEHFQETVQDVAKAVTTPELLAGLEPSDLTSHLTEIRRDMLRRRAGLADSDLFAKRPWLRIGCTNTGGQPLLWAGALMRRHPEAIAESVWLHREQPFTFPVDETITYHQWISPAWQKQLDAKLRDRVTHVLTESGRPVLGAKFGKFFYDEVDYFRNAGITQGLLFHGSDIRNPRWHAAAEPDSPFSDPEEELTAVLQKQVDDLTPHVLAFEGPKFVTTNDLVDYLPDATWLPVVVDTVEWSNAEQPMAHAGLPVVFHTPSRRSLKGSDVVDQIARDLEEEGRIRYVGRSALSRDEMRAEMLAADIVIDQLKLGDYGITAVEAMSGGRVVIGHVADRVRERIDGDVPIVEASAENLRDVLLDLIGRPDRAAELADAGRAYVARWHDGSHSAQVLAEFMGL</sequence>
<dbReference type="AlphaFoldDB" id="A0A1Q2CBK2"/>
<name>A0A1Q2CBK2_9ACTN</name>